<dbReference type="HOGENOM" id="CLU_004639_2_0_1"/>
<dbReference type="InterPro" id="IPR011249">
    <property type="entry name" value="Metalloenz_LuxS/M16"/>
</dbReference>
<reference evidence="9 10" key="1">
    <citation type="journal article" date="2014" name="Proc. Natl. Acad. Sci. U.S.A.">
        <title>Trajectory and genomic determinants of fungal-pathogen speciation and host adaptation.</title>
        <authorList>
            <person name="Hu X."/>
            <person name="Xiao G."/>
            <person name="Zheng P."/>
            <person name="Shang Y."/>
            <person name="Su Y."/>
            <person name="Zhang X."/>
            <person name="Liu X."/>
            <person name="Zhan S."/>
            <person name="St Leger R.J."/>
            <person name="Wang C."/>
        </authorList>
    </citation>
    <scope>NUCLEOTIDE SEQUENCE [LARGE SCALE GENOMIC DNA]</scope>
    <source>
        <strain evidence="9 10">ARSEF 977</strain>
    </source>
</reference>
<evidence type="ECO:0000259" key="8">
    <source>
        <dbReference type="Pfam" id="PF05193"/>
    </source>
</evidence>
<keyword evidence="6" id="KW-0482">Metalloprotease</keyword>
<keyword evidence="3" id="KW-0479">Metal-binding</keyword>
<dbReference type="InterPro" id="IPR007863">
    <property type="entry name" value="Peptidase_M16_C"/>
</dbReference>
<evidence type="ECO:0000256" key="4">
    <source>
        <dbReference type="ARBA" id="ARBA00022801"/>
    </source>
</evidence>
<evidence type="ECO:0000259" key="7">
    <source>
        <dbReference type="Pfam" id="PF00675"/>
    </source>
</evidence>
<keyword evidence="5" id="KW-0862">Zinc</keyword>
<evidence type="ECO:0000256" key="5">
    <source>
        <dbReference type="ARBA" id="ARBA00022833"/>
    </source>
</evidence>
<dbReference type="MEROPS" id="M16.008"/>
<feature type="domain" description="Peptidase M16 C-terminal" evidence="8">
    <location>
        <begin position="215"/>
        <end position="252"/>
    </location>
</feature>
<proteinExistence type="inferred from homology"/>
<dbReference type="Pfam" id="PF00675">
    <property type="entry name" value="Peptidase_M16"/>
    <property type="match status" value="1"/>
</dbReference>
<dbReference type="Pfam" id="PF05193">
    <property type="entry name" value="Peptidase_M16_C"/>
    <property type="match status" value="1"/>
</dbReference>
<dbReference type="PANTHER" id="PTHR43690:SF18">
    <property type="entry name" value="INSULIN-DEGRADING ENZYME-RELATED"/>
    <property type="match status" value="1"/>
</dbReference>
<dbReference type="Gene3D" id="3.30.830.10">
    <property type="entry name" value="Metalloenzyme, LuxS/M16 peptidase-like"/>
    <property type="match status" value="1"/>
</dbReference>
<evidence type="ECO:0000313" key="10">
    <source>
        <dbReference type="Proteomes" id="UP000031192"/>
    </source>
</evidence>
<comment type="similarity">
    <text evidence="1">Belongs to the peptidase M16 family.</text>
</comment>
<dbReference type="InterPro" id="IPR050626">
    <property type="entry name" value="Peptidase_M16"/>
</dbReference>
<dbReference type="GO" id="GO:0046872">
    <property type="term" value="F:metal ion binding"/>
    <property type="evidence" value="ECO:0007669"/>
    <property type="project" value="UniProtKB-KW"/>
</dbReference>
<gene>
    <name evidence="9" type="ORF">MGU_10831</name>
</gene>
<name>A0A0B4GH61_METGA</name>
<evidence type="ECO:0000256" key="2">
    <source>
        <dbReference type="ARBA" id="ARBA00022670"/>
    </source>
</evidence>
<keyword evidence="10" id="KW-1185">Reference proteome</keyword>
<dbReference type="AlphaFoldDB" id="A0A0B4GH61"/>
<protein>
    <submittedName>
        <fullName evidence="9">A-pheromone processing metallopeptidase Ste23</fullName>
    </submittedName>
</protein>
<dbReference type="GO" id="GO:0051603">
    <property type="term" value="P:proteolysis involved in protein catabolic process"/>
    <property type="evidence" value="ECO:0007669"/>
    <property type="project" value="TreeGrafter"/>
</dbReference>
<dbReference type="Proteomes" id="UP000031192">
    <property type="component" value="Unassembled WGS sequence"/>
</dbReference>
<evidence type="ECO:0000256" key="6">
    <source>
        <dbReference type="ARBA" id="ARBA00023049"/>
    </source>
</evidence>
<keyword evidence="2" id="KW-0645">Protease</keyword>
<evidence type="ECO:0000256" key="3">
    <source>
        <dbReference type="ARBA" id="ARBA00022723"/>
    </source>
</evidence>
<dbReference type="GO" id="GO:0005739">
    <property type="term" value="C:mitochondrion"/>
    <property type="evidence" value="ECO:0007669"/>
    <property type="project" value="TreeGrafter"/>
</dbReference>
<dbReference type="GO" id="GO:0043171">
    <property type="term" value="P:peptide catabolic process"/>
    <property type="evidence" value="ECO:0007669"/>
    <property type="project" value="TreeGrafter"/>
</dbReference>
<feature type="domain" description="Peptidase M16 N-terminal" evidence="7">
    <location>
        <begin position="44"/>
        <end position="189"/>
    </location>
</feature>
<accession>A0A0B4GH61</accession>
<dbReference type="GO" id="GO:0005829">
    <property type="term" value="C:cytosol"/>
    <property type="evidence" value="ECO:0007669"/>
    <property type="project" value="TreeGrafter"/>
</dbReference>
<evidence type="ECO:0000313" key="9">
    <source>
        <dbReference type="EMBL" id="KID81828.1"/>
    </source>
</evidence>
<keyword evidence="4" id="KW-0378">Hydrolase</keyword>
<dbReference type="FunFam" id="3.30.830.10:FF:000004">
    <property type="entry name" value="Putative insulin-degrading enzyme"/>
    <property type="match status" value="1"/>
</dbReference>
<dbReference type="PANTHER" id="PTHR43690">
    <property type="entry name" value="NARDILYSIN"/>
    <property type="match status" value="1"/>
</dbReference>
<dbReference type="EMBL" id="AZNH01000117">
    <property type="protein sequence ID" value="KID81828.1"/>
    <property type="molecule type" value="Genomic_DNA"/>
</dbReference>
<evidence type="ECO:0000256" key="1">
    <source>
        <dbReference type="ARBA" id="ARBA00007261"/>
    </source>
</evidence>
<dbReference type="InterPro" id="IPR011765">
    <property type="entry name" value="Pept_M16_N"/>
</dbReference>
<sequence length="252" mass="28668">MRSNVPSNLATSRNAVVFLTDDLKKPSLDDRDYRVVRLENKLEVLLVHDPQADKASAALDVNVGHFSNPKEMPAPQLLFMGTKEYPGENEYEQYLADNAGSSNAYTAYTSTNFFFEVAAKPANDDGPSDTNPSPVFGALDRFAQFFIEPLVLENTLDRELNVVNDEHRKNLQDDRWRLVQLDKSLANPEHPYCHLATGNLEVLKTKPESQGINVRDKFVEFHDKHYSANRMKLVVLGREPLDVLQKWVVEFF</sequence>
<comment type="caution">
    <text evidence="9">The sequence shown here is derived from an EMBL/GenBank/DDBJ whole genome shotgun (WGS) entry which is preliminary data.</text>
</comment>
<dbReference type="GO" id="GO:0004222">
    <property type="term" value="F:metalloendopeptidase activity"/>
    <property type="evidence" value="ECO:0007669"/>
    <property type="project" value="TreeGrafter"/>
</dbReference>
<dbReference type="SUPFAM" id="SSF63411">
    <property type="entry name" value="LuxS/MPP-like metallohydrolase"/>
    <property type="match status" value="1"/>
</dbReference>
<organism evidence="9 10">
    <name type="scientific">Metarhizium guizhouense (strain ARSEF 977)</name>
    <dbReference type="NCBI Taxonomy" id="1276136"/>
    <lineage>
        <taxon>Eukaryota</taxon>
        <taxon>Fungi</taxon>
        <taxon>Dikarya</taxon>
        <taxon>Ascomycota</taxon>
        <taxon>Pezizomycotina</taxon>
        <taxon>Sordariomycetes</taxon>
        <taxon>Hypocreomycetidae</taxon>
        <taxon>Hypocreales</taxon>
        <taxon>Clavicipitaceae</taxon>
        <taxon>Metarhizium</taxon>
    </lineage>
</organism>